<dbReference type="EMBL" id="UFQT01000264">
    <property type="protein sequence ID" value="SSX22564.1"/>
    <property type="molecule type" value="Genomic_DNA"/>
</dbReference>
<dbReference type="GO" id="GO:0006357">
    <property type="term" value="P:regulation of transcription by RNA polymerase II"/>
    <property type="evidence" value="ECO:0007669"/>
    <property type="project" value="TreeGrafter"/>
</dbReference>
<dbReference type="SMART" id="SM00355">
    <property type="entry name" value="ZnF_C2H2"/>
    <property type="match status" value="2"/>
</dbReference>
<dbReference type="InterPro" id="IPR013087">
    <property type="entry name" value="Znf_C2H2_type"/>
</dbReference>
<evidence type="ECO:0000256" key="3">
    <source>
        <dbReference type="SAM" id="MobiDB-lite"/>
    </source>
</evidence>
<dbReference type="PROSITE" id="PS50097">
    <property type="entry name" value="BTB"/>
    <property type="match status" value="1"/>
</dbReference>
<dbReference type="GO" id="GO:0003006">
    <property type="term" value="P:developmental process involved in reproduction"/>
    <property type="evidence" value="ECO:0007669"/>
    <property type="project" value="UniProtKB-ARBA"/>
</dbReference>
<evidence type="ECO:0000256" key="1">
    <source>
        <dbReference type="ARBA" id="ARBA00004123"/>
    </source>
</evidence>
<evidence type="ECO:0000256" key="2">
    <source>
        <dbReference type="ARBA" id="ARBA00023242"/>
    </source>
</evidence>
<dbReference type="Pfam" id="PF00651">
    <property type="entry name" value="BTB"/>
    <property type="match status" value="1"/>
</dbReference>
<comment type="subcellular location">
    <subcellularLocation>
        <location evidence="1">Nucleus</location>
    </subcellularLocation>
</comment>
<keyword evidence="2" id="KW-0539">Nucleus</keyword>
<evidence type="ECO:0000259" key="4">
    <source>
        <dbReference type="PROSITE" id="PS50097"/>
    </source>
</evidence>
<dbReference type="InterPro" id="IPR051095">
    <property type="entry name" value="Dros_DevTransReg"/>
</dbReference>
<dbReference type="VEuPathDB" id="VectorBase:CSON007036"/>
<feature type="compositionally biased region" description="Low complexity" evidence="3">
    <location>
        <begin position="400"/>
        <end position="413"/>
    </location>
</feature>
<dbReference type="PROSITE" id="PS00028">
    <property type="entry name" value="ZINC_FINGER_C2H2_1"/>
    <property type="match status" value="2"/>
</dbReference>
<feature type="domain" description="BTB" evidence="4">
    <location>
        <begin position="32"/>
        <end position="102"/>
    </location>
</feature>
<reference evidence="5" key="1">
    <citation type="submission" date="2018-07" db="EMBL/GenBank/DDBJ databases">
        <authorList>
            <person name="Quirk P.G."/>
            <person name="Krulwich T.A."/>
        </authorList>
    </citation>
    <scope>NUCLEOTIDE SEQUENCE</scope>
</reference>
<dbReference type="OMA" id="SHQKLCN"/>
<protein>
    <submittedName>
        <fullName evidence="5">CSON007036 protein</fullName>
    </submittedName>
</protein>
<dbReference type="GO" id="GO:0005634">
    <property type="term" value="C:nucleus"/>
    <property type="evidence" value="ECO:0007669"/>
    <property type="project" value="UniProtKB-SubCell"/>
</dbReference>
<organism evidence="5">
    <name type="scientific">Culicoides sonorensis</name>
    <name type="common">Biting midge</name>
    <dbReference type="NCBI Taxonomy" id="179676"/>
    <lineage>
        <taxon>Eukaryota</taxon>
        <taxon>Metazoa</taxon>
        <taxon>Ecdysozoa</taxon>
        <taxon>Arthropoda</taxon>
        <taxon>Hexapoda</taxon>
        <taxon>Insecta</taxon>
        <taxon>Pterygota</taxon>
        <taxon>Neoptera</taxon>
        <taxon>Endopterygota</taxon>
        <taxon>Diptera</taxon>
        <taxon>Nematocera</taxon>
        <taxon>Chironomoidea</taxon>
        <taxon>Ceratopogonidae</taxon>
        <taxon>Ceratopogoninae</taxon>
        <taxon>Culicoides</taxon>
        <taxon>Monoculicoides</taxon>
    </lineage>
</organism>
<dbReference type="GO" id="GO:0048513">
    <property type="term" value="P:animal organ development"/>
    <property type="evidence" value="ECO:0007669"/>
    <property type="project" value="UniProtKB-ARBA"/>
</dbReference>
<accession>A0A336LX71</accession>
<dbReference type="Gene3D" id="3.30.160.60">
    <property type="entry name" value="Classic Zinc Finger"/>
    <property type="match status" value="1"/>
</dbReference>
<dbReference type="GO" id="GO:0048468">
    <property type="term" value="P:cell development"/>
    <property type="evidence" value="ECO:0007669"/>
    <property type="project" value="UniProtKB-ARBA"/>
</dbReference>
<dbReference type="SUPFAM" id="SSF54695">
    <property type="entry name" value="POZ domain"/>
    <property type="match status" value="1"/>
</dbReference>
<sequence length="431" mass="48959">MESTLDYQLKWSQHQSNLNSNIAALYRNNKYADVMLLCEEQSIPCHKIILSSTSMYFASIFEKLPQTPIMPIIYIVLPPDLTYQAMKILIHYMYRGESRVSNDILKEVLHAGDVLKVRGLYRNDTGKENKSSMNIEKPQTSILRPSTSHHMPPTTPLNTNIQNSMQLHPSEIQAQQKLVSVISPPSHSNNNISPIARSTNKNFDSITNFGGRKVTSVPLSNSVPAPINSKHARPSIESMSQKHHSSIDQSLKTPSSHLVNFLTTIKEEPIEWTEEYDINEIKCDRKQMFIKEEVNNSTNMSTIATSLPQTYQKLSCEICSEDFILPADWVRHVERHSEHTATVPRKRRRSGLEIDDENTASLRCDLCATYFVTPAQWVQHVQSRHTEMELAVENEKISQATTAGTSSSEESPTIMRPTHPKKLQKTLNVKH</sequence>
<feature type="region of interest" description="Disordered" evidence="3">
    <location>
        <begin position="396"/>
        <end position="431"/>
    </location>
</feature>
<dbReference type="PANTHER" id="PTHR23110:SF93">
    <property type="entry name" value="ZINC FINGER AND BTB DOMAIN-CONTAINING PROTEIN 14-LIKE PROTEIN"/>
    <property type="match status" value="1"/>
</dbReference>
<dbReference type="SMART" id="SM00225">
    <property type="entry name" value="BTB"/>
    <property type="match status" value="1"/>
</dbReference>
<dbReference type="PANTHER" id="PTHR23110">
    <property type="entry name" value="BTB DOMAIN TRANSCRIPTION FACTOR"/>
    <property type="match status" value="1"/>
</dbReference>
<feature type="compositionally biased region" description="Basic residues" evidence="3">
    <location>
        <begin position="418"/>
        <end position="431"/>
    </location>
</feature>
<proteinExistence type="predicted"/>
<dbReference type="AlphaFoldDB" id="A0A336LX71"/>
<dbReference type="InterPro" id="IPR011333">
    <property type="entry name" value="SKP1/BTB/POZ_sf"/>
</dbReference>
<dbReference type="InterPro" id="IPR000210">
    <property type="entry name" value="BTB/POZ_dom"/>
</dbReference>
<evidence type="ECO:0000313" key="5">
    <source>
        <dbReference type="EMBL" id="SSX22564.1"/>
    </source>
</evidence>
<gene>
    <name evidence="5" type="primary">CSON007036</name>
</gene>
<name>A0A336LX71_CULSO</name>
<dbReference type="Gene3D" id="3.30.710.10">
    <property type="entry name" value="Potassium Channel Kv1.1, Chain A"/>
    <property type="match status" value="1"/>
</dbReference>